<dbReference type="Proteomes" id="UP000178490">
    <property type="component" value="Unassembled WGS sequence"/>
</dbReference>
<feature type="domain" description="Type II secretion system protein GspF" evidence="8">
    <location>
        <begin position="36"/>
        <end position="158"/>
    </location>
</feature>
<protein>
    <recommendedName>
        <fullName evidence="8">Type II secretion system protein GspF domain-containing protein</fullName>
    </recommendedName>
</protein>
<dbReference type="GO" id="GO:0015628">
    <property type="term" value="P:protein secretion by the type II secretion system"/>
    <property type="evidence" value="ECO:0007669"/>
    <property type="project" value="TreeGrafter"/>
</dbReference>
<evidence type="ECO:0000259" key="8">
    <source>
        <dbReference type="Pfam" id="PF00482"/>
    </source>
</evidence>
<comment type="caution">
    <text evidence="9">The sequence shown here is derived from an EMBL/GenBank/DDBJ whole genome shotgun (WGS) entry which is preliminary data.</text>
</comment>
<keyword evidence="4" id="KW-0997">Cell inner membrane</keyword>
<dbReference type="InterPro" id="IPR042094">
    <property type="entry name" value="T2SS_GspF_sf"/>
</dbReference>
<evidence type="ECO:0000256" key="4">
    <source>
        <dbReference type="ARBA" id="ARBA00022519"/>
    </source>
</evidence>
<organism evidence="9 10">
    <name type="scientific">Candidatus Magasanikbacteria bacterium RIFOXYD2_FULL_36_9</name>
    <dbReference type="NCBI Taxonomy" id="1798707"/>
    <lineage>
        <taxon>Bacteria</taxon>
        <taxon>Candidatus Magasanikiibacteriota</taxon>
    </lineage>
</organism>
<dbReference type="PANTHER" id="PTHR30012">
    <property type="entry name" value="GENERAL SECRETION PATHWAY PROTEIN"/>
    <property type="match status" value="1"/>
</dbReference>
<evidence type="ECO:0000256" key="1">
    <source>
        <dbReference type="ARBA" id="ARBA00004429"/>
    </source>
</evidence>
<dbReference type="GO" id="GO:0005886">
    <property type="term" value="C:plasma membrane"/>
    <property type="evidence" value="ECO:0007669"/>
    <property type="project" value="UniProtKB-SubCell"/>
</dbReference>
<feature type="domain" description="Type II secretion system protein GspF" evidence="8">
    <location>
        <begin position="238"/>
        <end position="361"/>
    </location>
</feature>
<keyword evidence="6" id="KW-1133">Transmembrane helix</keyword>
<dbReference type="InterPro" id="IPR018076">
    <property type="entry name" value="T2SS_GspF_dom"/>
</dbReference>
<evidence type="ECO:0000256" key="6">
    <source>
        <dbReference type="ARBA" id="ARBA00022989"/>
    </source>
</evidence>
<dbReference type="EMBL" id="MFRC01000001">
    <property type="protein sequence ID" value="OGH90240.1"/>
    <property type="molecule type" value="Genomic_DNA"/>
</dbReference>
<sequence length="369" mass="41353">MEDKKIKILSPFEQKLNNIFGIFFNRISFVQKMLFVFHLQIMTKAGLSIVAALKILSEELENPRFKLIISKIKNEVEKGRQLSEVLAEYPKVFPPIYVSMIAAGEAAGKMEEAVKQVSVQMKKSHELTSHVRGAMIYPAVVLMAVMGIVTEMIVFVLPKIMVMFEDFKSGLPLATRVLIAIVKFTQSYGLYLLAGIIVTIILFIWAMKNLAFKKSVHHFMLKLPIFGGVIKKINLARFTLTLSSLLESTIPIVEAVKITASVQTNLLYHDSLMDVSESLKRGDNLSKILMKYPELFPPMVTEMIMVGEEAGKMDDMLKELSEYYGNEVDSTMRNFSTIIEPVIIVVLGLIVAGIAVAVIMPMYSLAQAF</sequence>
<dbReference type="PRINTS" id="PR00812">
    <property type="entry name" value="BCTERIALGSPF"/>
</dbReference>
<evidence type="ECO:0000313" key="9">
    <source>
        <dbReference type="EMBL" id="OGH90240.1"/>
    </source>
</evidence>
<dbReference type="Gene3D" id="1.20.81.30">
    <property type="entry name" value="Type II secretion system (T2SS), domain F"/>
    <property type="match status" value="2"/>
</dbReference>
<gene>
    <name evidence="9" type="ORF">A2537_00795</name>
</gene>
<dbReference type="FunFam" id="1.20.81.30:FF:000001">
    <property type="entry name" value="Type II secretion system protein F"/>
    <property type="match status" value="2"/>
</dbReference>
<reference evidence="9 10" key="1">
    <citation type="journal article" date="2016" name="Nat. Commun.">
        <title>Thousands of microbial genomes shed light on interconnected biogeochemical processes in an aquifer system.</title>
        <authorList>
            <person name="Anantharaman K."/>
            <person name="Brown C.T."/>
            <person name="Hug L.A."/>
            <person name="Sharon I."/>
            <person name="Castelle C.J."/>
            <person name="Probst A.J."/>
            <person name="Thomas B.C."/>
            <person name="Singh A."/>
            <person name="Wilkins M.J."/>
            <person name="Karaoz U."/>
            <person name="Brodie E.L."/>
            <person name="Williams K.H."/>
            <person name="Hubbard S.S."/>
            <person name="Banfield J.F."/>
        </authorList>
    </citation>
    <scope>NUCLEOTIDE SEQUENCE [LARGE SCALE GENOMIC DNA]</scope>
</reference>
<keyword evidence="5" id="KW-0812">Transmembrane</keyword>
<proteinExistence type="inferred from homology"/>
<evidence type="ECO:0000256" key="5">
    <source>
        <dbReference type="ARBA" id="ARBA00022692"/>
    </source>
</evidence>
<evidence type="ECO:0000256" key="7">
    <source>
        <dbReference type="ARBA" id="ARBA00023136"/>
    </source>
</evidence>
<evidence type="ECO:0000256" key="2">
    <source>
        <dbReference type="ARBA" id="ARBA00005745"/>
    </source>
</evidence>
<evidence type="ECO:0000256" key="3">
    <source>
        <dbReference type="ARBA" id="ARBA00022475"/>
    </source>
</evidence>
<dbReference type="PANTHER" id="PTHR30012:SF0">
    <property type="entry name" value="TYPE II SECRETION SYSTEM PROTEIN F-RELATED"/>
    <property type="match status" value="1"/>
</dbReference>
<dbReference type="InterPro" id="IPR003004">
    <property type="entry name" value="GspF/PilC"/>
</dbReference>
<comment type="subcellular location">
    <subcellularLocation>
        <location evidence="1">Cell inner membrane</location>
        <topology evidence="1">Multi-pass membrane protein</topology>
    </subcellularLocation>
</comment>
<keyword evidence="7" id="KW-0472">Membrane</keyword>
<name>A0A1F6P2C9_9BACT</name>
<comment type="similarity">
    <text evidence="2">Belongs to the GSP F family.</text>
</comment>
<dbReference type="Pfam" id="PF00482">
    <property type="entry name" value="T2SSF"/>
    <property type="match status" value="2"/>
</dbReference>
<evidence type="ECO:0000313" key="10">
    <source>
        <dbReference type="Proteomes" id="UP000178490"/>
    </source>
</evidence>
<keyword evidence="3" id="KW-1003">Cell membrane</keyword>
<accession>A0A1F6P2C9</accession>
<dbReference type="AlphaFoldDB" id="A0A1F6P2C9"/>